<accession>A0A4R6SJV2</accession>
<dbReference type="Proteomes" id="UP000295444">
    <property type="component" value="Unassembled WGS sequence"/>
</dbReference>
<dbReference type="EMBL" id="SNXZ01000001">
    <property type="protein sequence ID" value="TDQ04368.1"/>
    <property type="molecule type" value="Genomic_DNA"/>
</dbReference>
<keyword evidence="1" id="KW-1133">Transmembrane helix</keyword>
<keyword evidence="1" id="KW-0812">Transmembrane</keyword>
<dbReference type="RefSeq" id="WP_133847281.1">
    <property type="nucleotide sequence ID" value="NZ_SNXZ01000001.1"/>
</dbReference>
<keyword evidence="3" id="KW-1185">Reference proteome</keyword>
<evidence type="ECO:0000256" key="1">
    <source>
        <dbReference type="SAM" id="Phobius"/>
    </source>
</evidence>
<comment type="caution">
    <text evidence="2">The sequence shown here is derived from an EMBL/GenBank/DDBJ whole genome shotgun (WGS) entry which is preliminary data.</text>
</comment>
<evidence type="ECO:0008006" key="4">
    <source>
        <dbReference type="Google" id="ProtNLM"/>
    </source>
</evidence>
<gene>
    <name evidence="2" type="ORF">EV186_101314</name>
</gene>
<name>A0A4R6SJV2_LABRH</name>
<dbReference type="OrthoDB" id="3517652at2"/>
<organism evidence="2 3">
    <name type="scientific">Labedaea rhizosphaerae</name>
    <dbReference type="NCBI Taxonomy" id="598644"/>
    <lineage>
        <taxon>Bacteria</taxon>
        <taxon>Bacillati</taxon>
        <taxon>Actinomycetota</taxon>
        <taxon>Actinomycetes</taxon>
        <taxon>Pseudonocardiales</taxon>
        <taxon>Pseudonocardiaceae</taxon>
        <taxon>Labedaea</taxon>
    </lineage>
</organism>
<dbReference type="AlphaFoldDB" id="A0A4R6SJV2"/>
<feature type="transmembrane region" description="Helical" evidence="1">
    <location>
        <begin position="15"/>
        <end position="35"/>
    </location>
</feature>
<keyword evidence="1" id="KW-0472">Membrane</keyword>
<reference evidence="2 3" key="1">
    <citation type="submission" date="2019-03" db="EMBL/GenBank/DDBJ databases">
        <title>Genomic Encyclopedia of Type Strains, Phase IV (KMG-IV): sequencing the most valuable type-strain genomes for metagenomic binning, comparative biology and taxonomic classification.</title>
        <authorList>
            <person name="Goeker M."/>
        </authorList>
    </citation>
    <scope>NUCLEOTIDE SEQUENCE [LARGE SCALE GENOMIC DNA]</scope>
    <source>
        <strain evidence="2 3">DSM 45361</strain>
    </source>
</reference>
<evidence type="ECO:0000313" key="2">
    <source>
        <dbReference type="EMBL" id="TDQ04368.1"/>
    </source>
</evidence>
<sequence length="192" mass="20535">MPPVVLPLTSSRTKFVAVAVLCVVLGALAVIGGIFGKGASMVVPLVVGTPFLLLGIGFFVAMPRITRPRTLVVGADGIQCVDPRGLSWAIGWRELGRCVLTTAYHQGVGQVYQPKTWRVRLEWLPADPGFPLRHPELAPFAGRFSNWAGGYGFPLGPRLELVGPLDLALRQFGGPVYGGVVELGRQVGFGYV</sequence>
<protein>
    <recommendedName>
        <fullName evidence="4">PH (Pleckstrin Homology) domain-containing protein</fullName>
    </recommendedName>
</protein>
<evidence type="ECO:0000313" key="3">
    <source>
        <dbReference type="Proteomes" id="UP000295444"/>
    </source>
</evidence>
<proteinExistence type="predicted"/>
<feature type="transmembrane region" description="Helical" evidence="1">
    <location>
        <begin position="41"/>
        <end position="61"/>
    </location>
</feature>